<keyword evidence="4 7" id="KW-0812">Transmembrane</keyword>
<evidence type="ECO:0000259" key="8">
    <source>
        <dbReference type="Pfam" id="PF00924"/>
    </source>
</evidence>
<dbReference type="InterPro" id="IPR011066">
    <property type="entry name" value="MscS_channel_C_sf"/>
</dbReference>
<dbReference type="Pfam" id="PF21082">
    <property type="entry name" value="MS_channel_3rd"/>
    <property type="match status" value="1"/>
</dbReference>
<evidence type="ECO:0000259" key="10">
    <source>
        <dbReference type="Pfam" id="PF21088"/>
    </source>
</evidence>
<dbReference type="InterPro" id="IPR045275">
    <property type="entry name" value="MscS_archaea/bacteria_type"/>
</dbReference>
<evidence type="ECO:0000256" key="5">
    <source>
        <dbReference type="ARBA" id="ARBA00022989"/>
    </source>
</evidence>
<dbReference type="SUPFAM" id="SSF82689">
    <property type="entry name" value="Mechanosensitive channel protein MscS (YggB), C-terminal domain"/>
    <property type="match status" value="1"/>
</dbReference>
<keyword evidence="7" id="KW-0813">Transport</keyword>
<organism evidence="11">
    <name type="scientific">Hellea balneolensis</name>
    <dbReference type="NCBI Taxonomy" id="287478"/>
    <lineage>
        <taxon>Bacteria</taxon>
        <taxon>Pseudomonadati</taxon>
        <taxon>Pseudomonadota</taxon>
        <taxon>Alphaproteobacteria</taxon>
        <taxon>Maricaulales</taxon>
        <taxon>Robiginitomaculaceae</taxon>
        <taxon>Hellea</taxon>
    </lineage>
</organism>
<dbReference type="GO" id="GO:0008381">
    <property type="term" value="F:mechanosensitive monoatomic ion channel activity"/>
    <property type="evidence" value="ECO:0007669"/>
    <property type="project" value="InterPro"/>
</dbReference>
<dbReference type="GO" id="GO:0005886">
    <property type="term" value="C:plasma membrane"/>
    <property type="evidence" value="ECO:0007669"/>
    <property type="project" value="UniProtKB-SubCell"/>
</dbReference>
<feature type="transmembrane region" description="Helical" evidence="7">
    <location>
        <begin position="96"/>
        <end position="126"/>
    </location>
</feature>
<dbReference type="InterPro" id="IPR010920">
    <property type="entry name" value="LSM_dom_sf"/>
</dbReference>
<dbReference type="InterPro" id="IPR049278">
    <property type="entry name" value="MS_channel_C"/>
</dbReference>
<keyword evidence="5 7" id="KW-1133">Transmembrane helix</keyword>
<keyword evidence="7" id="KW-0997">Cell inner membrane</keyword>
<dbReference type="InterPro" id="IPR049142">
    <property type="entry name" value="MS_channel_1st"/>
</dbReference>
<dbReference type="PANTHER" id="PTHR30221">
    <property type="entry name" value="SMALL-CONDUCTANCE MECHANOSENSITIVE CHANNEL"/>
    <property type="match status" value="1"/>
</dbReference>
<accession>A0A7V5NX43</accession>
<sequence length="276" mass="30081">MGFWGEFWSEQGKRIKAADLLGVGEHMLMAVGVLIIGWILAKWADRMVRARLGNNKGLKADETFRPLIATFVRYAVLFAALYTAFTVAGIPSSSLLAAFGAAGLAIALAIQGTLANVASGLMLIFLRALKVGDYIETPDVEGTVLEIGLFTTGIKTSDGIFITVPNSAIWSKQIKNYSRYRARRIDIDLEVGRDNNLETILERLQNVLLEHEKVINTSSAAVVIAGFTPGAVKLKARCWLKADNLWGDASEVRLALHEALQKMNVEWPPVVTGQPG</sequence>
<evidence type="ECO:0000256" key="3">
    <source>
        <dbReference type="ARBA" id="ARBA00022475"/>
    </source>
</evidence>
<keyword evidence="7" id="KW-0406">Ion transport</keyword>
<feature type="transmembrane region" description="Helical" evidence="7">
    <location>
        <begin position="20"/>
        <end position="41"/>
    </location>
</feature>
<dbReference type="Gene3D" id="3.30.70.100">
    <property type="match status" value="1"/>
</dbReference>
<evidence type="ECO:0000256" key="7">
    <source>
        <dbReference type="RuleBase" id="RU369025"/>
    </source>
</evidence>
<dbReference type="Pfam" id="PF21088">
    <property type="entry name" value="MS_channel_1st"/>
    <property type="match status" value="1"/>
</dbReference>
<evidence type="ECO:0000256" key="1">
    <source>
        <dbReference type="ARBA" id="ARBA00004651"/>
    </source>
</evidence>
<dbReference type="Gene3D" id="2.30.30.60">
    <property type="match status" value="1"/>
</dbReference>
<evidence type="ECO:0000256" key="2">
    <source>
        <dbReference type="ARBA" id="ARBA00008017"/>
    </source>
</evidence>
<protein>
    <recommendedName>
        <fullName evidence="7">Small-conductance mechanosensitive channel</fullName>
    </recommendedName>
</protein>
<feature type="domain" description="Mechanosensitive ion channel MscS C-terminal" evidence="9">
    <location>
        <begin position="185"/>
        <end position="263"/>
    </location>
</feature>
<comment type="similarity">
    <text evidence="2 7">Belongs to the MscS (TC 1.A.23) family.</text>
</comment>
<comment type="caution">
    <text evidence="7">Lacks conserved residue(s) required for the propagation of feature annotation.</text>
</comment>
<comment type="subunit">
    <text evidence="7">Homoheptamer.</text>
</comment>
<reference evidence="11" key="1">
    <citation type="journal article" date="2020" name="mSystems">
        <title>Genome- and Community-Level Interaction Insights into Carbon Utilization and Element Cycling Functions of Hydrothermarchaeota in Hydrothermal Sediment.</title>
        <authorList>
            <person name="Zhou Z."/>
            <person name="Liu Y."/>
            <person name="Xu W."/>
            <person name="Pan J."/>
            <person name="Luo Z.H."/>
            <person name="Li M."/>
        </authorList>
    </citation>
    <scope>NUCLEOTIDE SEQUENCE [LARGE SCALE GENOMIC DNA]</scope>
    <source>
        <strain evidence="11">HyVt-538</strain>
    </source>
</reference>
<evidence type="ECO:0000313" key="11">
    <source>
        <dbReference type="EMBL" id="HHI88822.1"/>
    </source>
</evidence>
<name>A0A7V5NX43_9PROT</name>
<dbReference type="PANTHER" id="PTHR30221:SF8">
    <property type="entry name" value="SMALL-CONDUCTANCE MECHANOSENSITIVE CHANNEL"/>
    <property type="match status" value="1"/>
</dbReference>
<dbReference type="InterPro" id="IPR023408">
    <property type="entry name" value="MscS_beta-dom_sf"/>
</dbReference>
<evidence type="ECO:0000256" key="6">
    <source>
        <dbReference type="ARBA" id="ARBA00023136"/>
    </source>
</evidence>
<feature type="transmembrane region" description="Helical" evidence="7">
    <location>
        <begin position="71"/>
        <end position="90"/>
    </location>
</feature>
<evidence type="ECO:0000259" key="9">
    <source>
        <dbReference type="Pfam" id="PF21082"/>
    </source>
</evidence>
<dbReference type="InterPro" id="IPR006685">
    <property type="entry name" value="MscS_channel_2nd"/>
</dbReference>
<dbReference type="AlphaFoldDB" id="A0A7V5NX43"/>
<keyword evidence="7" id="KW-0407">Ion channel</keyword>
<proteinExistence type="inferred from homology"/>
<feature type="domain" description="Mechanosensitive ion channel MscS" evidence="8">
    <location>
        <begin position="113"/>
        <end position="179"/>
    </location>
</feature>
<dbReference type="SUPFAM" id="SSF50182">
    <property type="entry name" value="Sm-like ribonucleoproteins"/>
    <property type="match status" value="1"/>
</dbReference>
<dbReference type="SUPFAM" id="SSF82861">
    <property type="entry name" value="Mechanosensitive channel protein MscS (YggB), transmembrane region"/>
    <property type="match status" value="1"/>
</dbReference>
<comment type="function">
    <text evidence="7">Mechanosensitive channel that participates in the regulation of osmotic pressure changes within the cell, opening in response to stretch forces in the membrane lipid bilayer, without the need for other proteins. Contributes to normal resistance to hypoosmotic shock. Forms an ion channel of 1.0 nanosiemens conductance with a slight preference for anions.</text>
</comment>
<dbReference type="Gene3D" id="1.10.287.1260">
    <property type="match status" value="1"/>
</dbReference>
<evidence type="ECO:0000256" key="4">
    <source>
        <dbReference type="ARBA" id="ARBA00022692"/>
    </source>
</evidence>
<dbReference type="Pfam" id="PF00924">
    <property type="entry name" value="MS_channel_2nd"/>
    <property type="match status" value="1"/>
</dbReference>
<dbReference type="Proteomes" id="UP000885806">
    <property type="component" value="Unassembled WGS sequence"/>
</dbReference>
<gene>
    <name evidence="11" type="ORF">ENK01_02615</name>
</gene>
<keyword evidence="6 7" id="KW-0472">Membrane</keyword>
<comment type="subcellular location">
    <subcellularLocation>
        <location evidence="7">Cell inner membrane</location>
        <topology evidence="7">Multi-pass membrane protein</topology>
    </subcellularLocation>
    <subcellularLocation>
        <location evidence="1">Cell membrane</location>
        <topology evidence="1">Multi-pass membrane protein</topology>
    </subcellularLocation>
</comment>
<dbReference type="EMBL" id="DROP01000176">
    <property type="protein sequence ID" value="HHI88822.1"/>
    <property type="molecule type" value="Genomic_DNA"/>
</dbReference>
<comment type="caution">
    <text evidence="11">The sequence shown here is derived from an EMBL/GenBank/DDBJ whole genome shotgun (WGS) entry which is preliminary data.</text>
</comment>
<feature type="domain" description="Mechanosensitive ion channel transmembrane helices 2/3" evidence="10">
    <location>
        <begin position="71"/>
        <end position="111"/>
    </location>
</feature>
<keyword evidence="3" id="KW-1003">Cell membrane</keyword>
<dbReference type="InterPro" id="IPR011014">
    <property type="entry name" value="MscS_channel_TM-2"/>
</dbReference>